<dbReference type="Proteomes" id="UP001595710">
    <property type="component" value="Unassembled WGS sequence"/>
</dbReference>
<accession>A0ABV7WTA6</accession>
<evidence type="ECO:0000313" key="2">
    <source>
        <dbReference type="EMBL" id="MFC3701539.1"/>
    </source>
</evidence>
<keyword evidence="3" id="KW-1185">Reference proteome</keyword>
<proteinExistence type="predicted"/>
<comment type="caution">
    <text evidence="2">The sequence shown here is derived from an EMBL/GenBank/DDBJ whole genome shotgun (WGS) entry which is preliminary data.</text>
</comment>
<protein>
    <submittedName>
        <fullName evidence="2">Uncharacterized protein</fullName>
    </submittedName>
</protein>
<sequence>MKPFIVAFVVLCLSACFPKAENDLGQSDNNPDDTDTVGGAASLVLKTADLLNSDYPLAVHATVIASAGAQYEISLNGQLVEAGNMPAEPKPQGPFSGLNDGNNERWVYFVISEPGQHSIELTETLNGEVETDSVSLTLGSDCDENDDFFNDEPAIQSADFSCTGSGCHNGTAFPIDLTNFDTLAETDIFGRDAYMNFAHMPAQADVTPYATGGKLIHTGDVKWTQNSATHMRMMEVAFRAYSSFTCP</sequence>
<gene>
    <name evidence="2" type="ORF">ACFOND_07825</name>
</gene>
<dbReference type="RefSeq" id="WP_290280775.1">
    <property type="nucleotide sequence ID" value="NZ_JAUFQI010000001.1"/>
</dbReference>
<organism evidence="2 3">
    <name type="scientific">Reinekea marina</name>
    <dbReference type="NCBI Taxonomy" id="1310421"/>
    <lineage>
        <taxon>Bacteria</taxon>
        <taxon>Pseudomonadati</taxon>
        <taxon>Pseudomonadota</taxon>
        <taxon>Gammaproteobacteria</taxon>
        <taxon>Oceanospirillales</taxon>
        <taxon>Saccharospirillaceae</taxon>
        <taxon>Reinekea</taxon>
    </lineage>
</organism>
<keyword evidence="1" id="KW-0732">Signal</keyword>
<reference evidence="3" key="1">
    <citation type="journal article" date="2019" name="Int. J. Syst. Evol. Microbiol.">
        <title>The Global Catalogue of Microorganisms (GCM) 10K type strain sequencing project: providing services to taxonomists for standard genome sequencing and annotation.</title>
        <authorList>
            <consortium name="The Broad Institute Genomics Platform"/>
            <consortium name="The Broad Institute Genome Sequencing Center for Infectious Disease"/>
            <person name="Wu L."/>
            <person name="Ma J."/>
        </authorList>
    </citation>
    <scope>NUCLEOTIDE SEQUENCE [LARGE SCALE GENOMIC DNA]</scope>
    <source>
        <strain evidence="3">CECT 8288</strain>
    </source>
</reference>
<feature type="signal peptide" evidence="1">
    <location>
        <begin position="1"/>
        <end position="20"/>
    </location>
</feature>
<feature type="chain" id="PRO_5045691492" evidence="1">
    <location>
        <begin position="21"/>
        <end position="247"/>
    </location>
</feature>
<dbReference type="EMBL" id="JBHRYN010000010">
    <property type="protein sequence ID" value="MFC3701539.1"/>
    <property type="molecule type" value="Genomic_DNA"/>
</dbReference>
<evidence type="ECO:0000256" key="1">
    <source>
        <dbReference type="SAM" id="SignalP"/>
    </source>
</evidence>
<evidence type="ECO:0000313" key="3">
    <source>
        <dbReference type="Proteomes" id="UP001595710"/>
    </source>
</evidence>
<name>A0ABV7WTA6_9GAMM</name>